<feature type="region of interest" description="Disordered" evidence="1">
    <location>
        <begin position="209"/>
        <end position="264"/>
    </location>
</feature>
<accession>A0A840MMG9</accession>
<dbReference type="AlphaFoldDB" id="A0A840MMG9"/>
<dbReference type="Proteomes" id="UP000575898">
    <property type="component" value="Unassembled WGS sequence"/>
</dbReference>
<dbReference type="InterPro" id="IPR011990">
    <property type="entry name" value="TPR-like_helical_dom_sf"/>
</dbReference>
<keyword evidence="4" id="KW-1185">Reference proteome</keyword>
<gene>
    <name evidence="3" type="ORF">HNQ59_001607</name>
</gene>
<proteinExistence type="predicted"/>
<comment type="caution">
    <text evidence="3">The sequence shown here is derived from an EMBL/GenBank/DDBJ whole genome shotgun (WGS) entry which is preliminary data.</text>
</comment>
<evidence type="ECO:0000313" key="3">
    <source>
        <dbReference type="EMBL" id="MBB5018319.1"/>
    </source>
</evidence>
<dbReference type="EMBL" id="JACHHY010000008">
    <property type="protein sequence ID" value="MBB5018319.1"/>
    <property type="molecule type" value="Genomic_DNA"/>
</dbReference>
<feature type="chain" id="PRO_5032841279" description="Tetratricopeptide repeat protein" evidence="2">
    <location>
        <begin position="21"/>
        <end position="264"/>
    </location>
</feature>
<evidence type="ECO:0000256" key="1">
    <source>
        <dbReference type="SAM" id="MobiDB-lite"/>
    </source>
</evidence>
<dbReference type="RefSeq" id="WP_184037423.1">
    <property type="nucleotide sequence ID" value="NZ_JACHHY010000008.1"/>
</dbReference>
<protein>
    <recommendedName>
        <fullName evidence="5">Tetratricopeptide repeat protein</fullName>
    </recommendedName>
</protein>
<evidence type="ECO:0008006" key="5">
    <source>
        <dbReference type="Google" id="ProtNLM"/>
    </source>
</evidence>
<feature type="signal peptide" evidence="2">
    <location>
        <begin position="1"/>
        <end position="20"/>
    </location>
</feature>
<sequence>MLNRLCMVALLLGLSTVAQAEIDMTDCDPVPPPVPGSFGPFDYTDPVHRAKSPLVENAHFTPQVEALTRGQTGQAVMPDIQYTLTKYPNHPRALQSLIRLGMREKTDRPAGAARTVTCFLKRAVAFAPKDLVPRMLLARNLSLRGKDDEAMKVLKEAEELAPEDANLAYNMGLLYTDRKQYDKALTYAHKAYLAGFPLPGLRDRLKKAGQWTEPVPKPAEQTKPAQSVEQAKPATPTADADKVEAPVAPASADTGPTTAKPPVQ</sequence>
<evidence type="ECO:0000313" key="4">
    <source>
        <dbReference type="Proteomes" id="UP000575898"/>
    </source>
</evidence>
<name>A0A840MMG9_9PROT</name>
<evidence type="ECO:0000256" key="2">
    <source>
        <dbReference type="SAM" id="SignalP"/>
    </source>
</evidence>
<dbReference type="Gene3D" id="1.25.40.10">
    <property type="entry name" value="Tetratricopeptide repeat domain"/>
    <property type="match status" value="1"/>
</dbReference>
<organism evidence="3 4">
    <name type="scientific">Chitinivorax tropicus</name>
    <dbReference type="NCBI Taxonomy" id="714531"/>
    <lineage>
        <taxon>Bacteria</taxon>
        <taxon>Pseudomonadati</taxon>
        <taxon>Pseudomonadota</taxon>
        <taxon>Betaproteobacteria</taxon>
        <taxon>Chitinivorax</taxon>
    </lineage>
</organism>
<reference evidence="3 4" key="1">
    <citation type="submission" date="2020-08" db="EMBL/GenBank/DDBJ databases">
        <title>Genomic Encyclopedia of Type Strains, Phase IV (KMG-IV): sequencing the most valuable type-strain genomes for metagenomic binning, comparative biology and taxonomic classification.</title>
        <authorList>
            <person name="Goeker M."/>
        </authorList>
    </citation>
    <scope>NUCLEOTIDE SEQUENCE [LARGE SCALE GENOMIC DNA]</scope>
    <source>
        <strain evidence="3 4">DSM 27165</strain>
    </source>
</reference>
<keyword evidence="2" id="KW-0732">Signal</keyword>
<dbReference type="SUPFAM" id="SSF48452">
    <property type="entry name" value="TPR-like"/>
    <property type="match status" value="1"/>
</dbReference>